<evidence type="ECO:0000256" key="2">
    <source>
        <dbReference type="ARBA" id="ARBA00023157"/>
    </source>
</evidence>
<evidence type="ECO:0000313" key="5">
    <source>
        <dbReference type="Proteomes" id="UP001164746"/>
    </source>
</evidence>
<keyword evidence="1" id="KW-0732">Signal</keyword>
<dbReference type="Gene3D" id="2.60.40.3210">
    <property type="entry name" value="Zona pellucida, ZP-N domain"/>
    <property type="match status" value="1"/>
</dbReference>
<sequence length="236" mass="27015">MFCKKAPEGEIRYGRGWDIQVDMNRLRMASSGALASDIYLGDNSCTGTEEWGVLHFRQGLQQCLTSETMRNNTLVYSNELVYAEHDPVYSFIIRRHIHHNNDQHTVVPVEDARQYDVNVTFYRDANFQMPLPGNQLHVPVGTYVFVKMYTTTSDWTVTIRLDSCYTRLANSSLNNLQYFLIKNGCAMDSNTHLISQSAHETRFVFKDFDYTNSHEGIDVTCDATFCSASDVSRQCT</sequence>
<gene>
    <name evidence="4" type="ORF">MAR_023624</name>
</gene>
<keyword evidence="2" id="KW-1015">Disulfide bond</keyword>
<evidence type="ECO:0000313" key="4">
    <source>
        <dbReference type="EMBL" id="WAQ99251.1"/>
    </source>
</evidence>
<dbReference type="InterPro" id="IPR055356">
    <property type="entry name" value="ZP-N"/>
</dbReference>
<evidence type="ECO:0000256" key="1">
    <source>
        <dbReference type="ARBA" id="ARBA00022729"/>
    </source>
</evidence>
<organism evidence="4 5">
    <name type="scientific">Mya arenaria</name>
    <name type="common">Soft-shell clam</name>
    <dbReference type="NCBI Taxonomy" id="6604"/>
    <lineage>
        <taxon>Eukaryota</taxon>
        <taxon>Metazoa</taxon>
        <taxon>Spiralia</taxon>
        <taxon>Lophotrochozoa</taxon>
        <taxon>Mollusca</taxon>
        <taxon>Bivalvia</taxon>
        <taxon>Autobranchia</taxon>
        <taxon>Heteroconchia</taxon>
        <taxon>Euheterodonta</taxon>
        <taxon>Imparidentia</taxon>
        <taxon>Neoheterodontei</taxon>
        <taxon>Myida</taxon>
        <taxon>Myoidea</taxon>
        <taxon>Myidae</taxon>
        <taxon>Mya</taxon>
    </lineage>
</organism>
<dbReference type="PROSITE" id="PS51034">
    <property type="entry name" value="ZP_2"/>
    <property type="match status" value="1"/>
</dbReference>
<reference evidence="4" key="1">
    <citation type="submission" date="2022-11" db="EMBL/GenBank/DDBJ databases">
        <title>Centuries of genome instability and evolution in soft-shell clam transmissible cancer (bioRxiv).</title>
        <authorList>
            <person name="Hart S.F.M."/>
            <person name="Yonemitsu M.A."/>
            <person name="Giersch R.M."/>
            <person name="Beal B.F."/>
            <person name="Arriagada G."/>
            <person name="Davis B.W."/>
            <person name="Ostrander E.A."/>
            <person name="Goff S.P."/>
            <person name="Metzger M.J."/>
        </authorList>
    </citation>
    <scope>NUCLEOTIDE SEQUENCE</scope>
    <source>
        <strain evidence="4">MELC-2E11</strain>
        <tissue evidence="4">Siphon/mantle</tissue>
    </source>
</reference>
<accession>A0ABY7DQT6</accession>
<dbReference type="InterPro" id="IPR042235">
    <property type="entry name" value="ZP-C_dom"/>
</dbReference>
<feature type="domain" description="ZP" evidence="3">
    <location>
        <begin position="5"/>
        <end position="236"/>
    </location>
</feature>
<dbReference type="Pfam" id="PF23344">
    <property type="entry name" value="ZP-N"/>
    <property type="match status" value="1"/>
</dbReference>
<dbReference type="Proteomes" id="UP001164746">
    <property type="component" value="Chromosome 3"/>
</dbReference>
<name>A0ABY7DQT6_MYAAR</name>
<dbReference type="EMBL" id="CP111014">
    <property type="protein sequence ID" value="WAQ99251.1"/>
    <property type="molecule type" value="Genomic_DNA"/>
</dbReference>
<dbReference type="PANTHER" id="PTHR14002">
    <property type="entry name" value="ENDOGLIN/TGF-BETA RECEPTOR TYPE III"/>
    <property type="match status" value="1"/>
</dbReference>
<dbReference type="Gene3D" id="2.60.40.4100">
    <property type="entry name" value="Zona pellucida, ZP-C domain"/>
    <property type="match status" value="1"/>
</dbReference>
<proteinExistence type="predicted"/>
<keyword evidence="5" id="KW-1185">Reference proteome</keyword>
<dbReference type="PANTHER" id="PTHR14002:SF43">
    <property type="entry name" value="DELTA-LIKE PROTEIN"/>
    <property type="match status" value="1"/>
</dbReference>
<protein>
    <submittedName>
        <fullName evidence="4">DMBT1-like protein</fullName>
    </submittedName>
</protein>
<dbReference type="InterPro" id="IPR055355">
    <property type="entry name" value="ZP-C"/>
</dbReference>
<evidence type="ECO:0000259" key="3">
    <source>
        <dbReference type="PROSITE" id="PS51034"/>
    </source>
</evidence>
<dbReference type="SMART" id="SM00241">
    <property type="entry name" value="ZP"/>
    <property type="match status" value="1"/>
</dbReference>
<dbReference type="InterPro" id="IPR001507">
    <property type="entry name" value="ZP_dom"/>
</dbReference>
<dbReference type="Pfam" id="PF00100">
    <property type="entry name" value="Zona_pellucida"/>
    <property type="match status" value="1"/>
</dbReference>